<dbReference type="PANTHER" id="PTHR30636">
    <property type="entry name" value="UPF0701 PROTEIN YICC"/>
    <property type="match status" value="1"/>
</dbReference>
<dbReference type="Proteomes" id="UP000732377">
    <property type="component" value="Unassembled WGS sequence"/>
</dbReference>
<evidence type="ECO:0000259" key="6">
    <source>
        <dbReference type="Pfam" id="PF03755"/>
    </source>
</evidence>
<gene>
    <name evidence="8" type="ORF">CWE10_12385</name>
</gene>
<comment type="similarity">
    <text evidence="5">Belongs to the YicC/YloC family.</text>
</comment>
<dbReference type="InterPro" id="IPR013527">
    <property type="entry name" value="YicC-like_N"/>
</dbReference>
<organism evidence="8 9">
    <name type="scientific">Symbiobacterium thermophilum</name>
    <dbReference type="NCBI Taxonomy" id="2734"/>
    <lineage>
        <taxon>Bacteria</taxon>
        <taxon>Bacillati</taxon>
        <taxon>Bacillota</taxon>
        <taxon>Clostridia</taxon>
        <taxon>Eubacteriales</taxon>
        <taxon>Symbiobacteriaceae</taxon>
        <taxon>Symbiobacterium</taxon>
    </lineage>
</organism>
<dbReference type="RefSeq" id="WP_273380105.1">
    <property type="nucleotide sequence ID" value="NZ_PIUK01000126.1"/>
</dbReference>
<feature type="domain" description="Endoribonuclease YicC-like C-terminal" evidence="7">
    <location>
        <begin position="174"/>
        <end position="292"/>
    </location>
</feature>
<evidence type="ECO:0000256" key="1">
    <source>
        <dbReference type="ARBA" id="ARBA00001968"/>
    </source>
</evidence>
<dbReference type="Pfam" id="PF08340">
    <property type="entry name" value="YicC-like_C"/>
    <property type="match status" value="1"/>
</dbReference>
<evidence type="ECO:0000256" key="2">
    <source>
        <dbReference type="ARBA" id="ARBA00022722"/>
    </source>
</evidence>
<accession>A0A953I508</accession>
<evidence type="ECO:0000313" key="8">
    <source>
        <dbReference type="EMBL" id="MBY6276987.1"/>
    </source>
</evidence>
<evidence type="ECO:0000259" key="7">
    <source>
        <dbReference type="Pfam" id="PF08340"/>
    </source>
</evidence>
<protein>
    <submittedName>
        <fullName evidence="8">YicC family protein</fullName>
    </submittedName>
</protein>
<dbReference type="GO" id="GO:0004521">
    <property type="term" value="F:RNA endonuclease activity"/>
    <property type="evidence" value="ECO:0007669"/>
    <property type="project" value="InterPro"/>
</dbReference>
<reference evidence="8" key="1">
    <citation type="submission" date="2017-11" db="EMBL/GenBank/DDBJ databases">
        <title>Three new genomes from thermophilic consortium.</title>
        <authorList>
            <person name="Quaggio R."/>
            <person name="Amgarten D."/>
            <person name="Setubal J.C."/>
        </authorList>
    </citation>
    <scope>NUCLEOTIDE SEQUENCE</scope>
    <source>
        <strain evidence="8">ZCTH01-B2</strain>
    </source>
</reference>
<evidence type="ECO:0000256" key="4">
    <source>
        <dbReference type="ARBA" id="ARBA00022801"/>
    </source>
</evidence>
<sequence length="292" mass="32565">MVRSMTGFGRGEASGEAGRVTVEVKAVNHRFSEVVFRMPRQFSALEDRVRRLIQGWTARGRFEVYVAWEPSAEARAVKVDKDLALAYYNALRQLAEEIGSNQELSLDTLARLPEVLSVQEGELSDDEIWALLEPALTQAMAGLIAMREREGAALAADLAGRLDRLEAFRAAAAARAPQVVEEYRQRLTRRLEELLPPTNPVDPQRLAQEVALFADRADITEELQRLASHIDQFRRALETDDAVGRKLDFLVQEMGREVNTIGSKANDADLAAAVVAAKSELEKIREQVQNLE</sequence>
<dbReference type="Pfam" id="PF03755">
    <property type="entry name" value="YicC-like_N"/>
    <property type="match status" value="1"/>
</dbReference>
<dbReference type="NCBIfam" id="TIGR00255">
    <property type="entry name" value="YicC/YloC family endoribonuclease"/>
    <property type="match status" value="1"/>
</dbReference>
<proteinExistence type="inferred from homology"/>
<dbReference type="PANTHER" id="PTHR30636:SF3">
    <property type="entry name" value="UPF0701 PROTEIN YICC"/>
    <property type="match status" value="1"/>
</dbReference>
<dbReference type="AlphaFoldDB" id="A0A953I508"/>
<feature type="domain" description="Endoribonuclease YicC-like N-terminal" evidence="6">
    <location>
        <begin position="2"/>
        <end position="155"/>
    </location>
</feature>
<keyword evidence="4" id="KW-0378">Hydrolase</keyword>
<evidence type="ECO:0000313" key="9">
    <source>
        <dbReference type="Proteomes" id="UP000732377"/>
    </source>
</evidence>
<dbReference type="GO" id="GO:0016787">
    <property type="term" value="F:hydrolase activity"/>
    <property type="evidence" value="ECO:0007669"/>
    <property type="project" value="UniProtKB-KW"/>
</dbReference>
<evidence type="ECO:0000256" key="5">
    <source>
        <dbReference type="ARBA" id="ARBA00035648"/>
    </source>
</evidence>
<dbReference type="InterPro" id="IPR013551">
    <property type="entry name" value="YicC-like_C"/>
</dbReference>
<comment type="cofactor">
    <cofactor evidence="1">
        <name>a divalent metal cation</name>
        <dbReference type="ChEBI" id="CHEBI:60240"/>
    </cofactor>
</comment>
<keyword evidence="3" id="KW-0255">Endonuclease</keyword>
<dbReference type="EMBL" id="PIUK01000126">
    <property type="protein sequence ID" value="MBY6276987.1"/>
    <property type="molecule type" value="Genomic_DNA"/>
</dbReference>
<name>A0A953I508_SYMTR</name>
<evidence type="ECO:0000256" key="3">
    <source>
        <dbReference type="ARBA" id="ARBA00022759"/>
    </source>
</evidence>
<dbReference type="InterPro" id="IPR005229">
    <property type="entry name" value="YicC/YloC-like"/>
</dbReference>
<comment type="caution">
    <text evidence="8">The sequence shown here is derived from an EMBL/GenBank/DDBJ whole genome shotgun (WGS) entry which is preliminary data.</text>
</comment>
<keyword evidence="2" id="KW-0540">Nuclease</keyword>